<sequence length="683" mass="79718">MLEKRNGLSDPDFRYRPRQFGERRGKYIKVEQTPCQRFSTSSGQRLRPIRVCWRTRGGRPIRLGNRPRRIPTETSRRIKASFTRVIDPTLQRINFTTLLGRRHPPGPHRRAGPHTGLSLAQEPESRSNSYLARSFSVFLLRSAILAHFFYVDSRYRTWSDLARNDALAGSRKECRGEEGPRGLSEDTDGVIDQRRKKDSEGLPPALALPGTLLGFQAPGPVVKNIKHAALDYHDDMTGEIFMDWLRKKLLPNFPENSVIVMDNASYHSVQAEKISNSNSRKMEIMEFLEKNDLYYEENYTKKQLLEVLKTKHFEKRYEADTEAARAGYEVLRLPPYPIEMIWAQLKYNLRRNNKHPKFSERTIDLIKEELVKITPTNWANCERHVIEIEDSYRAKHVKDLIINLDDDDSDDGLYYESNSKAWMTGALFEKWLLKLDRKFEAENRKVLMLIYNCPAHPQDVQRKLKFIELKFFPPNETFKLQPLGQGIIKNIKCYYPRRILMKTISGFEKNQQIPKLTLMNCVNEISKVETIMNCFKKAGFGEVSLWDEEDELPLVFLKDNIPNDDNEELPRSEYEKWVTLTGSSNAENYRDYLYVDDEIYTTDFPTDEDIIETHIIDNQQVLNPDYSDSEETSEETNQAPPTSMALEALETLRLFMYYSVENTPNETYRHLNLLQDFVEQCGN</sequence>
<dbReference type="EMBL" id="JABDTM020028722">
    <property type="protein sequence ID" value="KAH0808485.1"/>
    <property type="molecule type" value="Genomic_DNA"/>
</dbReference>
<dbReference type="GO" id="GO:0035091">
    <property type="term" value="F:phosphatidylinositol binding"/>
    <property type="evidence" value="ECO:0007669"/>
    <property type="project" value="InterPro"/>
</dbReference>
<dbReference type="Proteomes" id="UP000719412">
    <property type="component" value="Unassembled WGS sequence"/>
</dbReference>
<dbReference type="PANTHER" id="PTHR33939">
    <property type="entry name" value="PROTEIN CBG22215"/>
    <property type="match status" value="1"/>
</dbReference>
<name>A0A8J6H5J0_TENMO</name>
<feature type="domain" description="VHS" evidence="2">
    <location>
        <begin position="616"/>
        <end position="683"/>
    </location>
</feature>
<proteinExistence type="predicted"/>
<organism evidence="3 4">
    <name type="scientific">Tenebrio molitor</name>
    <name type="common">Yellow mealworm beetle</name>
    <dbReference type="NCBI Taxonomy" id="7067"/>
    <lineage>
        <taxon>Eukaryota</taxon>
        <taxon>Metazoa</taxon>
        <taxon>Ecdysozoa</taxon>
        <taxon>Arthropoda</taxon>
        <taxon>Hexapoda</taxon>
        <taxon>Insecta</taxon>
        <taxon>Pterygota</taxon>
        <taxon>Neoptera</taxon>
        <taxon>Endopterygota</taxon>
        <taxon>Coleoptera</taxon>
        <taxon>Polyphaga</taxon>
        <taxon>Cucujiformia</taxon>
        <taxon>Tenebrionidae</taxon>
        <taxon>Tenebrio</taxon>
    </lineage>
</organism>
<dbReference type="PANTHER" id="PTHR33939:SF1">
    <property type="entry name" value="DUF4371 DOMAIN-CONTAINING PROTEIN"/>
    <property type="match status" value="1"/>
</dbReference>
<accession>A0A8J6H5J0</accession>
<feature type="region of interest" description="Disordered" evidence="1">
    <location>
        <begin position="623"/>
        <end position="642"/>
    </location>
</feature>
<feature type="region of interest" description="Disordered" evidence="1">
    <location>
        <begin position="169"/>
        <end position="203"/>
    </location>
</feature>
<keyword evidence="4" id="KW-1185">Reference proteome</keyword>
<dbReference type="InterPro" id="IPR004875">
    <property type="entry name" value="DDE_SF_endonuclease_dom"/>
</dbReference>
<protein>
    <recommendedName>
        <fullName evidence="2">VHS domain-containing protein</fullName>
    </recommendedName>
</protein>
<evidence type="ECO:0000259" key="2">
    <source>
        <dbReference type="PROSITE" id="PS50179"/>
    </source>
</evidence>
<comment type="caution">
    <text evidence="3">The sequence shown here is derived from an EMBL/GenBank/DDBJ whole genome shotgun (WGS) entry which is preliminary data.</text>
</comment>
<dbReference type="Gene3D" id="3.30.420.10">
    <property type="entry name" value="Ribonuclease H-like superfamily/Ribonuclease H"/>
    <property type="match status" value="1"/>
</dbReference>
<dbReference type="Pfam" id="PF03184">
    <property type="entry name" value="DDE_1"/>
    <property type="match status" value="1"/>
</dbReference>
<dbReference type="GO" id="GO:0003676">
    <property type="term" value="F:nucleic acid binding"/>
    <property type="evidence" value="ECO:0007669"/>
    <property type="project" value="InterPro"/>
</dbReference>
<evidence type="ECO:0000313" key="3">
    <source>
        <dbReference type="EMBL" id="KAH0808485.1"/>
    </source>
</evidence>
<feature type="compositionally biased region" description="Basic and acidic residues" evidence="1">
    <location>
        <begin position="191"/>
        <end position="200"/>
    </location>
</feature>
<evidence type="ECO:0000313" key="4">
    <source>
        <dbReference type="Proteomes" id="UP000719412"/>
    </source>
</evidence>
<reference evidence="3" key="2">
    <citation type="submission" date="2021-08" db="EMBL/GenBank/DDBJ databases">
        <authorList>
            <person name="Eriksson T."/>
        </authorList>
    </citation>
    <scope>NUCLEOTIDE SEQUENCE</scope>
    <source>
        <strain evidence="3">Stoneville</strain>
        <tissue evidence="3">Whole head</tissue>
    </source>
</reference>
<feature type="compositionally biased region" description="Basic and acidic residues" evidence="1">
    <location>
        <begin position="170"/>
        <end position="184"/>
    </location>
</feature>
<dbReference type="InterPro" id="IPR002014">
    <property type="entry name" value="VHS_dom"/>
</dbReference>
<dbReference type="InterPro" id="IPR036397">
    <property type="entry name" value="RNaseH_sf"/>
</dbReference>
<reference evidence="3" key="1">
    <citation type="journal article" date="2020" name="J Insects Food Feed">
        <title>The yellow mealworm (Tenebrio molitor) genome: a resource for the emerging insects as food and feed industry.</title>
        <authorList>
            <person name="Eriksson T."/>
            <person name="Andere A."/>
            <person name="Kelstrup H."/>
            <person name="Emery V."/>
            <person name="Picard C."/>
        </authorList>
    </citation>
    <scope>NUCLEOTIDE SEQUENCE</scope>
    <source>
        <strain evidence="3">Stoneville</strain>
        <tissue evidence="3">Whole head</tissue>
    </source>
</reference>
<dbReference type="PROSITE" id="PS50179">
    <property type="entry name" value="VHS"/>
    <property type="match status" value="1"/>
</dbReference>
<feature type="region of interest" description="Disordered" evidence="1">
    <location>
        <begin position="99"/>
        <end position="123"/>
    </location>
</feature>
<evidence type="ECO:0000256" key="1">
    <source>
        <dbReference type="SAM" id="MobiDB-lite"/>
    </source>
</evidence>
<feature type="compositionally biased region" description="Basic residues" evidence="1">
    <location>
        <begin position="100"/>
        <end position="112"/>
    </location>
</feature>
<gene>
    <name evidence="3" type="ORF">GEV33_014306</name>
</gene>
<dbReference type="AlphaFoldDB" id="A0A8J6H5J0"/>
<dbReference type="GO" id="GO:0043130">
    <property type="term" value="F:ubiquitin binding"/>
    <property type="evidence" value="ECO:0007669"/>
    <property type="project" value="InterPro"/>
</dbReference>